<evidence type="ECO:0000256" key="3">
    <source>
        <dbReference type="ARBA" id="ARBA00011738"/>
    </source>
</evidence>
<dbReference type="InterPro" id="IPR043135">
    <property type="entry name" value="Fur_C"/>
</dbReference>
<dbReference type="Gene3D" id="3.30.1490.190">
    <property type="match status" value="1"/>
</dbReference>
<keyword evidence="10" id="KW-0804">Transcription</keyword>
<proteinExistence type="inferred from homology"/>
<comment type="subcellular location">
    <subcellularLocation>
        <location evidence="1">Cytoplasm</location>
    </subcellularLocation>
</comment>
<dbReference type="EMBL" id="BAAABU010000024">
    <property type="protein sequence ID" value="GAA0256200.1"/>
    <property type="molecule type" value="Genomic_DNA"/>
</dbReference>
<evidence type="ECO:0000256" key="8">
    <source>
        <dbReference type="ARBA" id="ARBA00023015"/>
    </source>
</evidence>
<comment type="caution">
    <text evidence="11">The sequence shown here is derived from an EMBL/GenBank/DDBJ whole genome shotgun (WGS) entry which is preliminary data.</text>
</comment>
<keyword evidence="12" id="KW-1185">Reference proteome</keyword>
<keyword evidence="4" id="KW-0963">Cytoplasm</keyword>
<keyword evidence="9" id="KW-0238">DNA-binding</keyword>
<organism evidence="11 12">
    <name type="scientific">Saccharothrix mutabilis subsp. mutabilis</name>
    <dbReference type="NCBI Taxonomy" id="66855"/>
    <lineage>
        <taxon>Bacteria</taxon>
        <taxon>Bacillati</taxon>
        <taxon>Actinomycetota</taxon>
        <taxon>Actinomycetes</taxon>
        <taxon>Pseudonocardiales</taxon>
        <taxon>Pseudonocardiaceae</taxon>
        <taxon>Saccharothrix</taxon>
    </lineage>
</organism>
<dbReference type="SUPFAM" id="SSF46785">
    <property type="entry name" value="Winged helix' DNA-binding domain"/>
    <property type="match status" value="1"/>
</dbReference>
<dbReference type="Gene3D" id="1.10.10.10">
    <property type="entry name" value="Winged helix-like DNA-binding domain superfamily/Winged helix DNA-binding domain"/>
    <property type="match status" value="1"/>
</dbReference>
<comment type="subunit">
    <text evidence="3">Homodimer.</text>
</comment>
<dbReference type="Proteomes" id="UP001500416">
    <property type="component" value="Unassembled WGS sequence"/>
</dbReference>
<evidence type="ECO:0000313" key="11">
    <source>
        <dbReference type="EMBL" id="GAA0256200.1"/>
    </source>
</evidence>
<name>A0ABN0UNG4_9PSEU</name>
<dbReference type="PANTHER" id="PTHR33202">
    <property type="entry name" value="ZINC UPTAKE REGULATION PROTEIN"/>
    <property type="match status" value="1"/>
</dbReference>
<evidence type="ECO:0000256" key="9">
    <source>
        <dbReference type="ARBA" id="ARBA00023125"/>
    </source>
</evidence>
<evidence type="ECO:0000256" key="7">
    <source>
        <dbReference type="ARBA" id="ARBA00022833"/>
    </source>
</evidence>
<gene>
    <name evidence="11" type="primary">zur</name>
    <name evidence="11" type="ORF">GCM10010492_66370</name>
</gene>
<reference evidence="11 12" key="1">
    <citation type="journal article" date="2019" name="Int. J. Syst. Evol. Microbiol.">
        <title>The Global Catalogue of Microorganisms (GCM) 10K type strain sequencing project: providing services to taxonomists for standard genome sequencing and annotation.</title>
        <authorList>
            <consortium name="The Broad Institute Genomics Platform"/>
            <consortium name="The Broad Institute Genome Sequencing Center for Infectious Disease"/>
            <person name="Wu L."/>
            <person name="Ma J."/>
        </authorList>
    </citation>
    <scope>NUCLEOTIDE SEQUENCE [LARGE SCALE GENOMIC DNA]</scope>
    <source>
        <strain evidence="11 12">JCM 3380</strain>
    </source>
</reference>
<evidence type="ECO:0000256" key="10">
    <source>
        <dbReference type="ARBA" id="ARBA00023163"/>
    </source>
</evidence>
<protein>
    <submittedName>
        <fullName evidence="11">Zinc uptake transcriptional repressor Zur</fullName>
    </submittedName>
</protein>
<keyword evidence="7" id="KW-0862">Zinc</keyword>
<dbReference type="Pfam" id="PF01475">
    <property type="entry name" value="FUR"/>
    <property type="match status" value="1"/>
</dbReference>
<dbReference type="InterPro" id="IPR036388">
    <property type="entry name" value="WH-like_DNA-bd_sf"/>
</dbReference>
<evidence type="ECO:0000256" key="2">
    <source>
        <dbReference type="ARBA" id="ARBA00007957"/>
    </source>
</evidence>
<comment type="similarity">
    <text evidence="2">Belongs to the Fur family.</text>
</comment>
<dbReference type="InterPro" id="IPR002481">
    <property type="entry name" value="FUR"/>
</dbReference>
<evidence type="ECO:0000256" key="6">
    <source>
        <dbReference type="ARBA" id="ARBA00022723"/>
    </source>
</evidence>
<dbReference type="RefSeq" id="WP_343938428.1">
    <property type="nucleotide sequence ID" value="NZ_BAAABU010000024.1"/>
</dbReference>
<evidence type="ECO:0000256" key="4">
    <source>
        <dbReference type="ARBA" id="ARBA00022490"/>
    </source>
</evidence>
<dbReference type="InterPro" id="IPR036390">
    <property type="entry name" value="WH_DNA-bd_sf"/>
</dbReference>
<keyword evidence="8" id="KW-0805">Transcription regulation</keyword>
<evidence type="ECO:0000256" key="1">
    <source>
        <dbReference type="ARBA" id="ARBA00004496"/>
    </source>
</evidence>
<keyword evidence="6" id="KW-0479">Metal-binding</keyword>
<evidence type="ECO:0000313" key="12">
    <source>
        <dbReference type="Proteomes" id="UP001500416"/>
    </source>
</evidence>
<evidence type="ECO:0000256" key="5">
    <source>
        <dbReference type="ARBA" id="ARBA00022491"/>
    </source>
</evidence>
<sequence>MLQHTFGGVNGPRSRAQRDVVLRVLADLPGPSTAHAIHHHALDTGVRIGLTTIYRHLASLVRAGTVAAMVDHAGLHLYYLRSGDEHSNTLMCTECGCGVPVNAAVVTHWAMRTAVDHGFSDLSLSIALTGVCSRCRSTEGR</sequence>
<keyword evidence="5" id="KW-0678">Repressor</keyword>
<accession>A0ABN0UNG4</accession>
<dbReference type="PANTHER" id="PTHR33202:SF2">
    <property type="entry name" value="FERRIC UPTAKE REGULATION PROTEIN"/>
    <property type="match status" value="1"/>
</dbReference>